<dbReference type="HOGENOM" id="CLU_209764_0_0_3"/>
<dbReference type="Proteomes" id="UP000001510">
    <property type="component" value="Chromosome"/>
</dbReference>
<evidence type="ECO:0000313" key="1">
    <source>
        <dbReference type="EMBL" id="BAG02920.1"/>
    </source>
</evidence>
<keyword evidence="2" id="KW-1185">Reference proteome</keyword>
<evidence type="ECO:0000313" key="2">
    <source>
        <dbReference type="Proteomes" id="UP000001510"/>
    </source>
</evidence>
<reference evidence="1 2" key="1">
    <citation type="journal article" date="2007" name="DNA Res.">
        <title>Complete genomic structure of the bloom-forming toxic cyanobacterium Microcystis aeruginosa NIES-843.</title>
        <authorList>
            <person name="Kaneko T."/>
            <person name="Nakajima N."/>
            <person name="Okamoto S."/>
            <person name="Suzuki I."/>
            <person name="Tanabe Y."/>
            <person name="Tamaoki M."/>
            <person name="Nakamura Y."/>
            <person name="Kasai F."/>
            <person name="Watanabe A."/>
            <person name="Kawashima K."/>
            <person name="Kishida Y."/>
            <person name="Ono A."/>
            <person name="Shimizu Y."/>
            <person name="Takahashi C."/>
            <person name="Minami C."/>
            <person name="Fujishiro T."/>
            <person name="Kohara M."/>
            <person name="Katoh M."/>
            <person name="Nakazaki N."/>
            <person name="Nakayama S."/>
            <person name="Yamada M."/>
            <person name="Tabata S."/>
            <person name="Watanabe M.M."/>
        </authorList>
    </citation>
    <scope>NUCLEOTIDE SEQUENCE [LARGE SCALE GENOMIC DNA]</scope>
    <source>
        <strain evidence="2">NIES-843 / IAM M-247</strain>
    </source>
</reference>
<dbReference type="EMBL" id="AP009552">
    <property type="protein sequence ID" value="BAG02920.1"/>
    <property type="molecule type" value="Genomic_DNA"/>
</dbReference>
<dbReference type="KEGG" id="mar:MAE_30980"/>
<protein>
    <submittedName>
        <fullName evidence="1">Uncharacterized protein</fullName>
    </submittedName>
</protein>
<name>B0JKY1_MICAN</name>
<dbReference type="PaxDb" id="449447-MAE_30980"/>
<dbReference type="AlphaFoldDB" id="B0JKY1"/>
<proteinExistence type="predicted"/>
<gene>
    <name evidence="1" type="ordered locus">MAE_30980</name>
</gene>
<accession>B0JKY1</accession>
<organism evidence="1 2">
    <name type="scientific">Microcystis aeruginosa (strain NIES-843 / IAM M-2473)</name>
    <dbReference type="NCBI Taxonomy" id="449447"/>
    <lineage>
        <taxon>Bacteria</taxon>
        <taxon>Bacillati</taxon>
        <taxon>Cyanobacteriota</taxon>
        <taxon>Cyanophyceae</taxon>
        <taxon>Oscillatoriophycideae</taxon>
        <taxon>Chroococcales</taxon>
        <taxon>Microcystaceae</taxon>
        <taxon>Microcystis</taxon>
    </lineage>
</organism>
<dbReference type="EnsemblBacteria" id="BAG02920">
    <property type="protein sequence ID" value="BAG02920"/>
    <property type="gene ID" value="MAE_30980"/>
</dbReference>
<sequence>MCRQMFQSLIGFKINWNYFLYFSRLSRSWFQSLIGFKINWNLTVLRAISSDTS</sequence>